<accession>A0A9X1DDM2</accession>
<dbReference type="GO" id="GO:0015171">
    <property type="term" value="F:amino acid transmembrane transporter activity"/>
    <property type="evidence" value="ECO:0007669"/>
    <property type="project" value="TreeGrafter"/>
</dbReference>
<feature type="transmembrane region" description="Helical" evidence="6">
    <location>
        <begin position="40"/>
        <end position="68"/>
    </location>
</feature>
<evidence type="ECO:0000256" key="6">
    <source>
        <dbReference type="SAM" id="Phobius"/>
    </source>
</evidence>
<feature type="transmembrane region" description="Helical" evidence="6">
    <location>
        <begin position="74"/>
        <end position="94"/>
    </location>
</feature>
<keyword evidence="2" id="KW-1003">Cell membrane</keyword>
<gene>
    <name evidence="7" type="ORF">KK488_13375</name>
</gene>
<evidence type="ECO:0000256" key="1">
    <source>
        <dbReference type="ARBA" id="ARBA00004651"/>
    </source>
</evidence>
<dbReference type="AlphaFoldDB" id="A0A9X1DDM2"/>
<organism evidence="7 8">
    <name type="scientific">Sphingobium nicotianae</name>
    <dbReference type="NCBI Taxonomy" id="2782607"/>
    <lineage>
        <taxon>Bacteria</taxon>
        <taxon>Pseudomonadati</taxon>
        <taxon>Pseudomonadota</taxon>
        <taxon>Alphaproteobacteria</taxon>
        <taxon>Sphingomonadales</taxon>
        <taxon>Sphingomonadaceae</taxon>
        <taxon>Sphingobium</taxon>
    </lineage>
</organism>
<dbReference type="InterPro" id="IPR001123">
    <property type="entry name" value="LeuE-type"/>
</dbReference>
<comment type="subcellular location">
    <subcellularLocation>
        <location evidence="1">Cell membrane</location>
        <topology evidence="1">Multi-pass membrane protein</topology>
    </subcellularLocation>
</comment>
<reference evidence="7" key="1">
    <citation type="submission" date="2021-05" db="EMBL/GenBank/DDBJ databases">
        <title>Genome of Sphingobium sp. strain.</title>
        <authorList>
            <person name="Fan R."/>
        </authorList>
    </citation>
    <scope>NUCLEOTIDE SEQUENCE</scope>
    <source>
        <strain evidence="7">H33</strain>
    </source>
</reference>
<keyword evidence="5 6" id="KW-0472">Membrane</keyword>
<dbReference type="RefSeq" id="WP_214624185.1">
    <property type="nucleotide sequence ID" value="NZ_JAHGAW010000008.1"/>
</dbReference>
<proteinExistence type="predicted"/>
<comment type="caution">
    <text evidence="7">The sequence shown here is derived from an EMBL/GenBank/DDBJ whole genome shotgun (WGS) entry which is preliminary data.</text>
</comment>
<keyword evidence="4 6" id="KW-1133">Transmembrane helix</keyword>
<feature type="transmembrane region" description="Helical" evidence="6">
    <location>
        <begin position="6"/>
        <end position="28"/>
    </location>
</feature>
<sequence length="207" mass="22202">MIDWTPLFHIAVIFALGVISPGPNFLVVAQRAMLRGRTEAFATVAGVATVSMMWAAASLFGLTIIFKLFPWTHLVLRIAGASYLVWAGIKLWLAASKPPREAPAGQSARRGLIDAYRAGLATNLSNAKAIAFYSSAFSAAAPAPDKTATLWAALVLVLILVLSWYGTVVMILATGPLARSYRRGRKWIERVSGVLMIGFGVRLAASD</sequence>
<keyword evidence="3 6" id="KW-0812">Transmembrane</keyword>
<name>A0A9X1DDM2_9SPHN</name>
<dbReference type="Proteomes" id="UP001138757">
    <property type="component" value="Unassembled WGS sequence"/>
</dbReference>
<evidence type="ECO:0000256" key="4">
    <source>
        <dbReference type="ARBA" id="ARBA00022989"/>
    </source>
</evidence>
<dbReference type="GO" id="GO:0005886">
    <property type="term" value="C:plasma membrane"/>
    <property type="evidence" value="ECO:0007669"/>
    <property type="project" value="UniProtKB-SubCell"/>
</dbReference>
<evidence type="ECO:0000313" key="8">
    <source>
        <dbReference type="Proteomes" id="UP001138757"/>
    </source>
</evidence>
<dbReference type="EMBL" id="JAHGAW010000008">
    <property type="protein sequence ID" value="MBT2187939.1"/>
    <property type="molecule type" value="Genomic_DNA"/>
</dbReference>
<dbReference type="PANTHER" id="PTHR30086:SF19">
    <property type="entry name" value="THREONINE EFFLUX PROTEIN"/>
    <property type="match status" value="1"/>
</dbReference>
<protein>
    <submittedName>
        <fullName evidence="7">LysE family transporter</fullName>
    </submittedName>
</protein>
<dbReference type="PANTHER" id="PTHR30086">
    <property type="entry name" value="ARGININE EXPORTER PROTEIN ARGO"/>
    <property type="match status" value="1"/>
</dbReference>
<evidence type="ECO:0000256" key="2">
    <source>
        <dbReference type="ARBA" id="ARBA00022475"/>
    </source>
</evidence>
<evidence type="ECO:0000313" key="7">
    <source>
        <dbReference type="EMBL" id="MBT2187939.1"/>
    </source>
</evidence>
<evidence type="ECO:0000256" key="5">
    <source>
        <dbReference type="ARBA" id="ARBA00023136"/>
    </source>
</evidence>
<evidence type="ECO:0000256" key="3">
    <source>
        <dbReference type="ARBA" id="ARBA00022692"/>
    </source>
</evidence>
<keyword evidence="8" id="KW-1185">Reference proteome</keyword>
<feature type="transmembrane region" description="Helical" evidence="6">
    <location>
        <begin position="148"/>
        <end position="175"/>
    </location>
</feature>
<dbReference type="Pfam" id="PF01810">
    <property type="entry name" value="LysE"/>
    <property type="match status" value="1"/>
</dbReference>